<accession>A0A2A6LTB7</accession>
<sequence length="170" mass="18111">MVLALDDGAKKVVAKSEGEMFYPYIVHDRQDLGVSRIVRELQGFRRETSKDGGWAMLAACVLAILTASVGVGSFLFHTLANSWSLIADILPIAVVIYSFFYLALARFLRLIAAVAGLSTVAVRAAPACRRGHCLRRHLDVPDAGCALLRVLAAAERVGAGSRLGGVTATA</sequence>
<name>A0A2A6LTB7_RHIFR</name>
<dbReference type="EMBL" id="NWTC01000019">
    <property type="protein sequence ID" value="PDT45635.1"/>
    <property type="molecule type" value="Genomic_DNA"/>
</dbReference>
<keyword evidence="1" id="KW-1133">Transmembrane helix</keyword>
<feature type="transmembrane region" description="Helical" evidence="1">
    <location>
        <begin position="82"/>
        <end position="104"/>
    </location>
</feature>
<protein>
    <submittedName>
        <fullName evidence="2">Uncharacterized protein</fullName>
    </submittedName>
</protein>
<feature type="transmembrane region" description="Helical" evidence="1">
    <location>
        <begin position="54"/>
        <end position="76"/>
    </location>
</feature>
<evidence type="ECO:0000313" key="3">
    <source>
        <dbReference type="Proteomes" id="UP000220353"/>
    </source>
</evidence>
<keyword evidence="1" id="KW-0812">Transmembrane</keyword>
<gene>
    <name evidence="2" type="ORF">CO661_22070</name>
</gene>
<reference evidence="2 3" key="1">
    <citation type="submission" date="2017-09" db="EMBL/GenBank/DDBJ databases">
        <title>Comparative genomics of rhizobia isolated from Phaseolus vulgaris in China.</title>
        <authorList>
            <person name="Tong W."/>
        </authorList>
    </citation>
    <scope>NUCLEOTIDE SEQUENCE [LARGE SCALE GENOMIC DNA]</scope>
    <source>
        <strain evidence="2 3">PCH1</strain>
    </source>
</reference>
<dbReference type="RefSeq" id="WP_042778577.1">
    <property type="nucleotide sequence ID" value="NZ_NWTC01000019.1"/>
</dbReference>
<dbReference type="AlphaFoldDB" id="A0A2A6LTB7"/>
<organism evidence="2 3">
    <name type="scientific">Rhizobium fredii</name>
    <name type="common">Sinorhizobium fredii</name>
    <dbReference type="NCBI Taxonomy" id="380"/>
    <lineage>
        <taxon>Bacteria</taxon>
        <taxon>Pseudomonadati</taxon>
        <taxon>Pseudomonadota</taxon>
        <taxon>Alphaproteobacteria</taxon>
        <taxon>Hyphomicrobiales</taxon>
        <taxon>Rhizobiaceae</taxon>
        <taxon>Sinorhizobium/Ensifer group</taxon>
        <taxon>Sinorhizobium</taxon>
    </lineage>
</organism>
<comment type="caution">
    <text evidence="2">The sequence shown here is derived from an EMBL/GenBank/DDBJ whole genome shotgun (WGS) entry which is preliminary data.</text>
</comment>
<proteinExistence type="predicted"/>
<keyword evidence="1" id="KW-0472">Membrane</keyword>
<evidence type="ECO:0000313" key="2">
    <source>
        <dbReference type="EMBL" id="PDT45635.1"/>
    </source>
</evidence>
<dbReference type="Proteomes" id="UP000220353">
    <property type="component" value="Unassembled WGS sequence"/>
</dbReference>
<evidence type="ECO:0000256" key="1">
    <source>
        <dbReference type="SAM" id="Phobius"/>
    </source>
</evidence>